<keyword evidence="3" id="KW-1185">Reference proteome</keyword>
<dbReference type="GO" id="GO:0005886">
    <property type="term" value="C:plasma membrane"/>
    <property type="evidence" value="ECO:0007669"/>
    <property type="project" value="TreeGrafter"/>
</dbReference>
<sequence>MTKHFTSLVIAFVLPYLINSCVPSNVGGGDFRYSAHKIKLKTTDDLYRFLTYDETRYPLVSAHRGGPTEGFPENAIETFENSYRQQPVIIECDVRLTKDSVLVLIHDETLERTTTGSGKVADFTWTELRKLRLKDPNGQVTAYRIPSLDQALQWGKGKVIFTIDVKRGVPYAAVVDAIRRNSAEACSIVITYNADQAAAVYQLAPDLMISASIRSASDLLRLNDRNVPDNRLVAFVGTAEVNKSVYELLHGHGILCILGTMGNLDKQATAKGDSTYIGLVERGADILSTDRPHEAGRALQKYRSTHRISSPFIN</sequence>
<dbReference type="PANTHER" id="PTHR46320:SF1">
    <property type="entry name" value="GLYCEROPHOSPHODIESTER PHOSPHODIESTERASE 1"/>
    <property type="match status" value="1"/>
</dbReference>
<dbReference type="EMBL" id="FOLL01000013">
    <property type="protein sequence ID" value="SFC51260.1"/>
    <property type="molecule type" value="Genomic_DNA"/>
</dbReference>
<dbReference type="CDD" id="cd08566">
    <property type="entry name" value="GDPD_AtGDE_like"/>
    <property type="match status" value="1"/>
</dbReference>
<dbReference type="SUPFAM" id="SSF51695">
    <property type="entry name" value="PLC-like phosphodiesterases"/>
    <property type="match status" value="1"/>
</dbReference>
<name>A0A1I1K0W1_9SPHI</name>
<feature type="domain" description="GP-PDE" evidence="1">
    <location>
        <begin position="58"/>
        <end position="299"/>
    </location>
</feature>
<protein>
    <submittedName>
        <fullName evidence="2">Glycerophosphoryl diester phosphodiesterase</fullName>
    </submittedName>
</protein>
<reference evidence="2 3" key="1">
    <citation type="submission" date="2016-10" db="EMBL/GenBank/DDBJ databases">
        <authorList>
            <person name="de Groot N.N."/>
        </authorList>
    </citation>
    <scope>NUCLEOTIDE SEQUENCE [LARGE SCALE GENOMIC DNA]</scope>
    <source>
        <strain evidence="2 3">DSM 22900</strain>
    </source>
</reference>
<dbReference type="PANTHER" id="PTHR46320">
    <property type="entry name" value="GLYCEROPHOSPHODIESTER PHOSPHODIESTERASE 1"/>
    <property type="match status" value="1"/>
</dbReference>
<dbReference type="Gene3D" id="3.20.20.190">
    <property type="entry name" value="Phosphatidylinositol (PI) phosphodiesterase"/>
    <property type="match status" value="1"/>
</dbReference>
<dbReference type="GO" id="GO:0006580">
    <property type="term" value="P:ethanolamine metabolic process"/>
    <property type="evidence" value="ECO:0007669"/>
    <property type="project" value="TreeGrafter"/>
</dbReference>
<dbReference type="STRING" id="623281.SAMN05421747_11314"/>
<dbReference type="GO" id="GO:0008889">
    <property type="term" value="F:glycerophosphodiester phosphodiesterase activity"/>
    <property type="evidence" value="ECO:0007669"/>
    <property type="project" value="TreeGrafter"/>
</dbReference>
<accession>A0A1I1K0W1</accession>
<dbReference type="Proteomes" id="UP000199577">
    <property type="component" value="Unassembled WGS sequence"/>
</dbReference>
<dbReference type="Pfam" id="PF03009">
    <property type="entry name" value="GDPD"/>
    <property type="match status" value="1"/>
</dbReference>
<gene>
    <name evidence="2" type="ORF">SAMN05421747_11314</name>
</gene>
<dbReference type="PROSITE" id="PS51704">
    <property type="entry name" value="GP_PDE"/>
    <property type="match status" value="1"/>
</dbReference>
<evidence type="ECO:0000259" key="1">
    <source>
        <dbReference type="PROSITE" id="PS51704"/>
    </source>
</evidence>
<dbReference type="OrthoDB" id="384721at2"/>
<proteinExistence type="predicted"/>
<evidence type="ECO:0000313" key="2">
    <source>
        <dbReference type="EMBL" id="SFC51260.1"/>
    </source>
</evidence>
<dbReference type="AlphaFoldDB" id="A0A1I1K0W1"/>
<organism evidence="2 3">
    <name type="scientific">Parapedobacter composti</name>
    <dbReference type="NCBI Taxonomy" id="623281"/>
    <lineage>
        <taxon>Bacteria</taxon>
        <taxon>Pseudomonadati</taxon>
        <taxon>Bacteroidota</taxon>
        <taxon>Sphingobacteriia</taxon>
        <taxon>Sphingobacteriales</taxon>
        <taxon>Sphingobacteriaceae</taxon>
        <taxon>Parapedobacter</taxon>
    </lineage>
</organism>
<dbReference type="GO" id="GO:0006644">
    <property type="term" value="P:phospholipid metabolic process"/>
    <property type="evidence" value="ECO:0007669"/>
    <property type="project" value="TreeGrafter"/>
</dbReference>
<dbReference type="GO" id="GO:0070291">
    <property type="term" value="P:N-acylethanolamine metabolic process"/>
    <property type="evidence" value="ECO:0007669"/>
    <property type="project" value="TreeGrafter"/>
</dbReference>
<dbReference type="InterPro" id="IPR017946">
    <property type="entry name" value="PLC-like_Pdiesterase_TIM-brl"/>
</dbReference>
<evidence type="ECO:0000313" key="3">
    <source>
        <dbReference type="Proteomes" id="UP000199577"/>
    </source>
</evidence>
<dbReference type="RefSeq" id="WP_090974119.1">
    <property type="nucleotide sequence ID" value="NZ_FOLL01000013.1"/>
</dbReference>
<dbReference type="InterPro" id="IPR030395">
    <property type="entry name" value="GP_PDE_dom"/>
</dbReference>